<dbReference type="PIRSF" id="PIRSF006247">
    <property type="entry name" value="TrkH"/>
    <property type="match status" value="1"/>
</dbReference>
<keyword evidence="3 10" id="KW-1003">Cell membrane</keyword>
<feature type="binding site" evidence="11">
    <location>
        <position position="431"/>
    </location>
    <ligand>
        <name>K(+)</name>
        <dbReference type="ChEBI" id="CHEBI:29103"/>
    </ligand>
</feature>
<proteinExistence type="inferred from homology"/>
<feature type="transmembrane region" description="Helical" evidence="12">
    <location>
        <begin position="178"/>
        <end position="200"/>
    </location>
</feature>
<dbReference type="GO" id="GO:0005886">
    <property type="term" value="C:plasma membrane"/>
    <property type="evidence" value="ECO:0007669"/>
    <property type="project" value="UniProtKB-SubCell"/>
</dbReference>
<name>A0A512DWN8_9PROT</name>
<feature type="transmembrane region" description="Helical" evidence="12">
    <location>
        <begin position="454"/>
        <end position="479"/>
    </location>
</feature>
<dbReference type="InterPro" id="IPR003445">
    <property type="entry name" value="Cat_transpt"/>
</dbReference>
<dbReference type="NCBIfam" id="TIGR00933">
    <property type="entry name" value="2a38"/>
    <property type="match status" value="1"/>
</dbReference>
<evidence type="ECO:0000256" key="12">
    <source>
        <dbReference type="SAM" id="Phobius"/>
    </source>
</evidence>
<feature type="transmembrane region" description="Helical" evidence="12">
    <location>
        <begin position="392"/>
        <end position="413"/>
    </location>
</feature>
<keyword evidence="6 10" id="KW-0630">Potassium</keyword>
<protein>
    <recommendedName>
        <fullName evidence="10">Trk system potassium uptake protein</fullName>
    </recommendedName>
</protein>
<dbReference type="InterPro" id="IPR004772">
    <property type="entry name" value="TrkH"/>
</dbReference>
<dbReference type="EMBL" id="BJYZ01000024">
    <property type="protein sequence ID" value="GEO40895.1"/>
    <property type="molecule type" value="Genomic_DNA"/>
</dbReference>
<comment type="similarity">
    <text evidence="10">Belongs to the TrkH potassium transport family.</text>
</comment>
<feature type="binding site" evidence="11">
    <location>
        <position position="110"/>
    </location>
    <ligand>
        <name>K(+)</name>
        <dbReference type="ChEBI" id="CHEBI:29103"/>
    </ligand>
</feature>
<keyword evidence="10" id="KW-0997">Cell inner membrane</keyword>
<evidence type="ECO:0000256" key="9">
    <source>
        <dbReference type="ARBA" id="ARBA00023136"/>
    </source>
</evidence>
<keyword evidence="11" id="KW-0479">Metal-binding</keyword>
<comment type="function">
    <text evidence="10">Low-affinity potassium transport system. Interacts with Trk system potassium uptake protein TrkA.</text>
</comment>
<evidence type="ECO:0000256" key="2">
    <source>
        <dbReference type="ARBA" id="ARBA00022448"/>
    </source>
</evidence>
<accession>A0A512DWN8</accession>
<organism evidence="13 14">
    <name type="scientific">Skermanella aerolata</name>
    <dbReference type="NCBI Taxonomy" id="393310"/>
    <lineage>
        <taxon>Bacteria</taxon>
        <taxon>Pseudomonadati</taxon>
        <taxon>Pseudomonadota</taxon>
        <taxon>Alphaproteobacteria</taxon>
        <taxon>Rhodospirillales</taxon>
        <taxon>Azospirillaceae</taxon>
        <taxon>Skermanella</taxon>
    </lineage>
</organism>
<evidence type="ECO:0000313" key="13">
    <source>
        <dbReference type="EMBL" id="GEO40895.1"/>
    </source>
</evidence>
<evidence type="ECO:0000256" key="6">
    <source>
        <dbReference type="ARBA" id="ARBA00022958"/>
    </source>
</evidence>
<keyword evidence="5 12" id="KW-0812">Transmembrane</keyword>
<evidence type="ECO:0000256" key="1">
    <source>
        <dbReference type="ARBA" id="ARBA00004651"/>
    </source>
</evidence>
<dbReference type="GO" id="GO:0015379">
    <property type="term" value="F:potassium:chloride symporter activity"/>
    <property type="evidence" value="ECO:0007669"/>
    <property type="project" value="InterPro"/>
</dbReference>
<feature type="transmembrane region" description="Helical" evidence="12">
    <location>
        <begin position="132"/>
        <end position="157"/>
    </location>
</feature>
<feature type="transmembrane region" description="Helical" evidence="12">
    <location>
        <begin position="269"/>
        <end position="290"/>
    </location>
</feature>
<feature type="binding site" evidence="11">
    <location>
        <position position="218"/>
    </location>
    <ligand>
        <name>K(+)</name>
        <dbReference type="ChEBI" id="CHEBI:29103"/>
    </ligand>
</feature>
<feature type="binding site" evidence="11">
    <location>
        <position position="111"/>
    </location>
    <ligand>
        <name>K(+)</name>
        <dbReference type="ChEBI" id="CHEBI:29103"/>
    </ligand>
</feature>
<keyword evidence="9 10" id="KW-0472">Membrane</keyword>
<reference evidence="13 14" key="1">
    <citation type="submission" date="2019-07" db="EMBL/GenBank/DDBJ databases">
        <title>Whole genome shotgun sequence of Skermanella aerolata NBRC 106429.</title>
        <authorList>
            <person name="Hosoyama A."/>
            <person name="Uohara A."/>
            <person name="Ohji S."/>
            <person name="Ichikawa N."/>
        </authorList>
    </citation>
    <scope>NUCLEOTIDE SEQUENCE [LARGE SCALE GENOMIC DNA]</scope>
    <source>
        <strain evidence="13 14">NBRC 106429</strain>
    </source>
</reference>
<dbReference type="PANTHER" id="PTHR32024:SF3">
    <property type="entry name" value="TRK SYSTEM POTASSIUM UPTAKE PROTEIN"/>
    <property type="match status" value="1"/>
</dbReference>
<feature type="binding site" evidence="11">
    <location>
        <position position="314"/>
    </location>
    <ligand>
        <name>K(+)</name>
        <dbReference type="ChEBI" id="CHEBI:29103"/>
    </ligand>
</feature>
<dbReference type="PANTHER" id="PTHR32024">
    <property type="entry name" value="TRK SYSTEM POTASSIUM UPTAKE PROTEIN TRKG-RELATED"/>
    <property type="match status" value="1"/>
</dbReference>
<comment type="caution">
    <text evidence="13">The sequence shown here is derived from an EMBL/GenBank/DDBJ whole genome shotgun (WGS) entry which is preliminary data.</text>
</comment>
<keyword evidence="14" id="KW-1185">Reference proteome</keyword>
<feature type="transmembrane region" description="Helical" evidence="12">
    <location>
        <begin position="237"/>
        <end position="257"/>
    </location>
</feature>
<evidence type="ECO:0000256" key="3">
    <source>
        <dbReference type="ARBA" id="ARBA00022475"/>
    </source>
</evidence>
<evidence type="ECO:0000256" key="8">
    <source>
        <dbReference type="ARBA" id="ARBA00023065"/>
    </source>
</evidence>
<sequence length="481" mass="51852">MDFRPVFFVLGILLSTLAASMVIPLMADLSAGHEDWEVFAISAAFTLFVGVALMLTNRVPDFTLSIRQAFLLTTLSWMVTAAFAAVPLMLAAIDLSYTDAFFEAMSGITTTGATVIVGLDTAPPGVLLWRALIQWMGGIGIIVLALSILPMLQVGGMQLFRTESSEKSDKVLPRAAQLATWIGLIYLCFTMLCAIGYHVAGMDWFDAVAHAMTTIATGGFSTADSSLGYFDDPMVELVAIVFMLMGALPFVLYLRALRGDPKPLRNDTQVHWFLTIVAVAVCLMAAHLWWDQGYPPLVALRLAGFNVVSVITGTGYATSDFGTWGSFAGGMMFFLMFVGGCAGSTTCGIKIFRFQVLYATADAQMRRLIQPHGVFIAYYNGKPIPESVSVSVMSFFFMYVVCFAVLSITLQFLGLDYLTAMTGAATAISNVGPGLGPVIGPSGTFATLPDAAKWVLSAGMLLGRLELFTVLILLTPGFWRK</sequence>
<dbReference type="GO" id="GO:0046872">
    <property type="term" value="F:metal ion binding"/>
    <property type="evidence" value="ECO:0007669"/>
    <property type="project" value="UniProtKB-KW"/>
</dbReference>
<gene>
    <name evidence="13" type="primary">trkI</name>
    <name evidence="13" type="ORF">SAE02_50430</name>
</gene>
<keyword evidence="4 10" id="KW-0633">Potassium transport</keyword>
<dbReference type="Proteomes" id="UP000321523">
    <property type="component" value="Unassembled WGS sequence"/>
</dbReference>
<comment type="subcellular location">
    <subcellularLocation>
        <location evidence="10">Cell inner membrane</location>
        <topology evidence="10">Multi-pass membrane protein</topology>
    </subcellularLocation>
    <subcellularLocation>
        <location evidence="1">Cell membrane</location>
        <topology evidence="1">Multi-pass membrane protein</topology>
    </subcellularLocation>
</comment>
<evidence type="ECO:0000313" key="14">
    <source>
        <dbReference type="Proteomes" id="UP000321523"/>
    </source>
</evidence>
<evidence type="ECO:0000256" key="11">
    <source>
        <dbReference type="PIRSR" id="PIRSR006247-1"/>
    </source>
</evidence>
<feature type="transmembrane region" description="Helical" evidence="12">
    <location>
        <begin position="324"/>
        <end position="343"/>
    </location>
</feature>
<evidence type="ECO:0000256" key="7">
    <source>
        <dbReference type="ARBA" id="ARBA00022989"/>
    </source>
</evidence>
<dbReference type="AlphaFoldDB" id="A0A512DWN8"/>
<keyword evidence="7 12" id="KW-1133">Transmembrane helix</keyword>
<evidence type="ECO:0000256" key="5">
    <source>
        <dbReference type="ARBA" id="ARBA00022692"/>
    </source>
</evidence>
<dbReference type="RefSeq" id="WP_308518279.1">
    <property type="nucleotide sequence ID" value="NZ_BJYZ01000024.1"/>
</dbReference>
<keyword evidence="8 10" id="KW-0406">Ion transport</keyword>
<feature type="transmembrane region" description="Helical" evidence="12">
    <location>
        <begin position="38"/>
        <end position="57"/>
    </location>
</feature>
<feature type="transmembrane region" description="Helical" evidence="12">
    <location>
        <begin position="7"/>
        <end position="26"/>
    </location>
</feature>
<feature type="transmembrane region" description="Helical" evidence="12">
    <location>
        <begin position="69"/>
        <end position="93"/>
    </location>
</feature>
<feature type="binding site" evidence="11">
    <location>
        <position position="430"/>
    </location>
    <ligand>
        <name>K(+)</name>
        <dbReference type="ChEBI" id="CHEBI:29103"/>
    </ligand>
</feature>
<evidence type="ECO:0000256" key="10">
    <source>
        <dbReference type="PIRNR" id="PIRNR006247"/>
    </source>
</evidence>
<dbReference type="Pfam" id="PF02386">
    <property type="entry name" value="TrkH"/>
    <property type="match status" value="1"/>
</dbReference>
<evidence type="ECO:0000256" key="4">
    <source>
        <dbReference type="ARBA" id="ARBA00022538"/>
    </source>
</evidence>
<keyword evidence="2 10" id="KW-0813">Transport</keyword>